<evidence type="ECO:0000313" key="3">
    <source>
        <dbReference type="Proteomes" id="UP000603708"/>
    </source>
</evidence>
<evidence type="ECO:0000256" key="1">
    <source>
        <dbReference type="SAM" id="MobiDB-lite"/>
    </source>
</evidence>
<reference evidence="2" key="1">
    <citation type="journal article" date="2014" name="Int. J. Syst. Evol. Microbiol.">
        <title>Complete genome sequence of Corynebacterium casei LMG S-19264T (=DSM 44701T), isolated from a smear-ripened cheese.</title>
        <authorList>
            <consortium name="US DOE Joint Genome Institute (JGI-PGF)"/>
            <person name="Walter F."/>
            <person name="Albersmeier A."/>
            <person name="Kalinowski J."/>
            <person name="Ruckert C."/>
        </authorList>
    </citation>
    <scope>NUCLEOTIDE SEQUENCE</scope>
    <source>
        <strain evidence="2">JCM 5069</strain>
    </source>
</reference>
<proteinExistence type="predicted"/>
<gene>
    <name evidence="2" type="ORF">GCM10018793_54010</name>
</gene>
<evidence type="ECO:0000313" key="2">
    <source>
        <dbReference type="EMBL" id="GHH85554.1"/>
    </source>
</evidence>
<comment type="caution">
    <text evidence="2">The sequence shown here is derived from an EMBL/GenBank/DDBJ whole genome shotgun (WGS) entry which is preliminary data.</text>
</comment>
<dbReference type="EMBL" id="BNCD01000019">
    <property type="protein sequence ID" value="GHH85554.1"/>
    <property type="molecule type" value="Genomic_DNA"/>
</dbReference>
<organism evidence="2 3">
    <name type="scientific">Streptomyces sulfonofaciens</name>
    <dbReference type="NCBI Taxonomy" id="68272"/>
    <lineage>
        <taxon>Bacteria</taxon>
        <taxon>Bacillati</taxon>
        <taxon>Actinomycetota</taxon>
        <taxon>Actinomycetes</taxon>
        <taxon>Kitasatosporales</taxon>
        <taxon>Streptomycetaceae</taxon>
        <taxon>Streptomyces</taxon>
    </lineage>
</organism>
<protein>
    <submittedName>
        <fullName evidence="2">Uncharacterized protein</fullName>
    </submittedName>
</protein>
<name>A0A919L6V3_9ACTN</name>
<keyword evidence="3" id="KW-1185">Reference proteome</keyword>
<dbReference type="Proteomes" id="UP000603708">
    <property type="component" value="Unassembled WGS sequence"/>
</dbReference>
<dbReference type="PROSITE" id="PS51257">
    <property type="entry name" value="PROKAR_LIPOPROTEIN"/>
    <property type="match status" value="1"/>
</dbReference>
<accession>A0A919L6V3</accession>
<reference evidence="2" key="2">
    <citation type="submission" date="2020-09" db="EMBL/GenBank/DDBJ databases">
        <authorList>
            <person name="Sun Q."/>
            <person name="Ohkuma M."/>
        </authorList>
    </citation>
    <scope>NUCLEOTIDE SEQUENCE</scope>
    <source>
        <strain evidence="2">JCM 5069</strain>
    </source>
</reference>
<dbReference type="AlphaFoldDB" id="A0A919L6V3"/>
<sequence>MAAVRQVWERSTDSWWPWVYTAVSCVMAVLLSRSGSAPGPPGAWVRGCAGRTGTPEGGGARARHGGRGRRGTDVPVHGTVGDPLE</sequence>
<feature type="region of interest" description="Disordered" evidence="1">
    <location>
        <begin position="35"/>
        <end position="85"/>
    </location>
</feature>